<gene>
    <name evidence="2" type="ORF">XBKQ1_2780046</name>
</gene>
<organism evidence="2 3">
    <name type="scientific">Xenorhabdus bovienii str. kraussei Quebec</name>
    <dbReference type="NCBI Taxonomy" id="1398203"/>
    <lineage>
        <taxon>Bacteria</taxon>
        <taxon>Pseudomonadati</taxon>
        <taxon>Pseudomonadota</taxon>
        <taxon>Gammaproteobacteria</taxon>
        <taxon>Enterobacterales</taxon>
        <taxon>Morganellaceae</taxon>
        <taxon>Xenorhabdus</taxon>
    </lineage>
</organism>
<evidence type="ECO:0000256" key="1">
    <source>
        <dbReference type="SAM" id="Phobius"/>
    </source>
</evidence>
<keyword evidence="1" id="KW-1133">Transmembrane helix</keyword>
<feature type="transmembrane region" description="Helical" evidence="1">
    <location>
        <begin position="20"/>
        <end position="40"/>
    </location>
</feature>
<reference evidence="2" key="1">
    <citation type="submission" date="2013-07" db="EMBL/GenBank/DDBJ databases">
        <title>Sub-species coevolution in mutualistic symbiosis.</title>
        <authorList>
            <person name="Murfin K."/>
            <person name="Klassen J."/>
            <person name="Lee M."/>
            <person name="Forst S."/>
            <person name="Stock P."/>
            <person name="Goodrich-Blair H."/>
        </authorList>
    </citation>
    <scope>NUCLEOTIDE SEQUENCE [LARGE SCALE GENOMIC DNA]</scope>
    <source>
        <strain evidence="2">Kraussei Quebec</strain>
    </source>
</reference>
<proteinExistence type="predicted"/>
<dbReference type="AlphaFoldDB" id="A0A077PJA2"/>
<protein>
    <submittedName>
        <fullName evidence="2">Uncharacterized protein</fullName>
    </submittedName>
</protein>
<comment type="caution">
    <text evidence="2">The sequence shown here is derived from an EMBL/GenBank/DDBJ whole genome shotgun (WGS) entry which is preliminary data.</text>
</comment>
<name>A0A077PJA2_XENBV</name>
<keyword evidence="1" id="KW-0812">Transmembrane</keyword>
<evidence type="ECO:0000313" key="3">
    <source>
        <dbReference type="Proteomes" id="UP000028500"/>
    </source>
</evidence>
<dbReference type="HOGENOM" id="CLU_2830317_0_0_6"/>
<accession>A0A077PJA2</accession>
<dbReference type="Proteomes" id="UP000028500">
    <property type="component" value="Unassembled WGS sequence"/>
</dbReference>
<sequence>MGSPNQMGNKWNKISWHYIPLNLVLPGVLIVLALCAKWVCGKRVTGKTEKATNTGMSITVDKRAIE</sequence>
<evidence type="ECO:0000313" key="2">
    <source>
        <dbReference type="EMBL" id="CDH20786.1"/>
    </source>
</evidence>
<dbReference type="EMBL" id="CBSY010000199">
    <property type="protein sequence ID" value="CDH20786.1"/>
    <property type="molecule type" value="Genomic_DNA"/>
</dbReference>
<keyword evidence="1" id="KW-0472">Membrane</keyword>
<keyword evidence="3" id="KW-1185">Reference proteome</keyword>